<dbReference type="PANTHER" id="PTHR31672:SF13">
    <property type="entry name" value="F-BOX PROTEIN CPR30-LIKE"/>
    <property type="match status" value="1"/>
</dbReference>
<dbReference type="AlphaFoldDB" id="A0AAV2DGE1"/>
<protein>
    <recommendedName>
        <fullName evidence="2">F-box associated beta-propeller type 3 domain-containing protein</fullName>
    </recommendedName>
</protein>
<dbReference type="EMBL" id="OZ034815">
    <property type="protein sequence ID" value="CAL1372497.1"/>
    <property type="molecule type" value="Genomic_DNA"/>
</dbReference>
<evidence type="ECO:0000256" key="1">
    <source>
        <dbReference type="SAM" id="MobiDB-lite"/>
    </source>
</evidence>
<reference evidence="3 4" key="1">
    <citation type="submission" date="2024-04" db="EMBL/GenBank/DDBJ databases">
        <authorList>
            <person name="Fracassetti M."/>
        </authorList>
    </citation>
    <scope>NUCLEOTIDE SEQUENCE [LARGE SCALE GENOMIC DNA]</scope>
</reference>
<feature type="domain" description="F-box associated beta-propeller type 3" evidence="2">
    <location>
        <begin position="118"/>
        <end position="295"/>
    </location>
</feature>
<dbReference type="Proteomes" id="UP001497516">
    <property type="component" value="Chromosome 2"/>
</dbReference>
<dbReference type="Pfam" id="PF08268">
    <property type="entry name" value="FBA_3"/>
    <property type="match status" value="1"/>
</dbReference>
<dbReference type="PANTHER" id="PTHR31672">
    <property type="entry name" value="BNACNNG10540D PROTEIN"/>
    <property type="match status" value="1"/>
</dbReference>
<dbReference type="InterPro" id="IPR017451">
    <property type="entry name" value="F-box-assoc_interact_dom"/>
</dbReference>
<dbReference type="InterPro" id="IPR050796">
    <property type="entry name" value="SCF_F-box_component"/>
</dbReference>
<keyword evidence="4" id="KW-1185">Reference proteome</keyword>
<feature type="region of interest" description="Disordered" evidence="1">
    <location>
        <begin position="1"/>
        <end position="26"/>
    </location>
</feature>
<organism evidence="3 4">
    <name type="scientific">Linum trigynum</name>
    <dbReference type="NCBI Taxonomy" id="586398"/>
    <lineage>
        <taxon>Eukaryota</taxon>
        <taxon>Viridiplantae</taxon>
        <taxon>Streptophyta</taxon>
        <taxon>Embryophyta</taxon>
        <taxon>Tracheophyta</taxon>
        <taxon>Spermatophyta</taxon>
        <taxon>Magnoliopsida</taxon>
        <taxon>eudicotyledons</taxon>
        <taxon>Gunneridae</taxon>
        <taxon>Pentapetalae</taxon>
        <taxon>rosids</taxon>
        <taxon>fabids</taxon>
        <taxon>Malpighiales</taxon>
        <taxon>Linaceae</taxon>
        <taxon>Linum</taxon>
    </lineage>
</organism>
<sequence length="380" mass="41796">MPATSDDREPGGDGNRPTDSDLQSVSRDLHAAVSNSPRLISLHLKNYTNNPAAIKRPSILCAYRTKSPVPRVWPHPKRVISLSPDLQPTNRDGELASRVICSAGEIGVLLLGNETMSNPDFCLWNPATRLIRQLPDPYDYCVIANKAEIFNTYGVGFDPVSNDIKVVLLHSSHWDPPSSQVLVYTLGSGCWKELEGVDGRYSIGSLTCHATYFSGSLYWICGSSEVSVVAFDLGTDSFSMISCDFIHPFGYRRNEGLFIYRDSIALFGWDRDLSVGVWLLSSTGFGSGSSWIKHSTLPPWVGSLHPLVCLNENQFVGYCRKDPPTTFAYHSNAEADYLLQLVLVDISGGAQVTVEVLRLIPSCLGIYGCFSYKETLVSLA</sequence>
<name>A0AAV2DGE1_9ROSI</name>
<gene>
    <name evidence="3" type="ORF">LTRI10_LOCUS14499</name>
</gene>
<evidence type="ECO:0000259" key="2">
    <source>
        <dbReference type="Pfam" id="PF08268"/>
    </source>
</evidence>
<evidence type="ECO:0000313" key="4">
    <source>
        <dbReference type="Proteomes" id="UP001497516"/>
    </source>
</evidence>
<accession>A0AAV2DGE1</accession>
<proteinExistence type="predicted"/>
<dbReference type="InterPro" id="IPR013187">
    <property type="entry name" value="F-box-assoc_dom_typ3"/>
</dbReference>
<evidence type="ECO:0000313" key="3">
    <source>
        <dbReference type="EMBL" id="CAL1372497.1"/>
    </source>
</evidence>
<feature type="compositionally biased region" description="Basic and acidic residues" evidence="1">
    <location>
        <begin position="1"/>
        <end position="19"/>
    </location>
</feature>
<dbReference type="NCBIfam" id="TIGR01640">
    <property type="entry name" value="F_box_assoc_1"/>
    <property type="match status" value="1"/>
</dbReference>